<accession>A0ABV5SL83</accession>
<sequence length="59" mass="6747">MNDFAFYGILLGGAIALFAVIILIGAVIRAFKAPPGERMREAFRLRPPVDDDDRRDWRR</sequence>
<gene>
    <name evidence="2" type="ORF">ACFFQV_02225</name>
</gene>
<name>A0ABV5SL83_9MICO</name>
<organism evidence="2 3">
    <name type="scientific">Agromyces lapidis</name>
    <dbReference type="NCBI Taxonomy" id="279574"/>
    <lineage>
        <taxon>Bacteria</taxon>
        <taxon>Bacillati</taxon>
        <taxon>Actinomycetota</taxon>
        <taxon>Actinomycetes</taxon>
        <taxon>Micrococcales</taxon>
        <taxon>Microbacteriaceae</taxon>
        <taxon>Agromyces</taxon>
    </lineage>
</organism>
<evidence type="ECO:0000256" key="1">
    <source>
        <dbReference type="SAM" id="Phobius"/>
    </source>
</evidence>
<protein>
    <submittedName>
        <fullName evidence="2">Uncharacterized protein</fullName>
    </submittedName>
</protein>
<dbReference type="EMBL" id="JBHMBL010000001">
    <property type="protein sequence ID" value="MFB9641096.1"/>
    <property type="molecule type" value="Genomic_DNA"/>
</dbReference>
<keyword evidence="1" id="KW-1133">Transmembrane helix</keyword>
<keyword evidence="3" id="KW-1185">Reference proteome</keyword>
<feature type="transmembrane region" description="Helical" evidence="1">
    <location>
        <begin position="6"/>
        <end position="31"/>
    </location>
</feature>
<reference evidence="2 3" key="1">
    <citation type="submission" date="2024-09" db="EMBL/GenBank/DDBJ databases">
        <authorList>
            <person name="Sun Q."/>
            <person name="Mori K."/>
        </authorList>
    </citation>
    <scope>NUCLEOTIDE SEQUENCE [LARGE SCALE GENOMIC DNA]</scope>
    <source>
        <strain evidence="2 3">JCM 14321</strain>
    </source>
</reference>
<evidence type="ECO:0000313" key="3">
    <source>
        <dbReference type="Proteomes" id="UP001589667"/>
    </source>
</evidence>
<comment type="caution">
    <text evidence="2">The sequence shown here is derived from an EMBL/GenBank/DDBJ whole genome shotgun (WGS) entry which is preliminary data.</text>
</comment>
<dbReference type="RefSeq" id="WP_157423500.1">
    <property type="nucleotide sequence ID" value="NZ_BAAANI010000008.1"/>
</dbReference>
<dbReference type="Proteomes" id="UP001589667">
    <property type="component" value="Unassembled WGS sequence"/>
</dbReference>
<evidence type="ECO:0000313" key="2">
    <source>
        <dbReference type="EMBL" id="MFB9641096.1"/>
    </source>
</evidence>
<proteinExistence type="predicted"/>
<keyword evidence="1" id="KW-0472">Membrane</keyword>
<keyword evidence="1" id="KW-0812">Transmembrane</keyword>